<dbReference type="RefSeq" id="WP_249284793.1">
    <property type="nucleotide sequence ID" value="NZ_JACRSO010000002.1"/>
</dbReference>
<name>A0A926D081_9FIRM</name>
<dbReference type="SUPFAM" id="SSF53850">
    <property type="entry name" value="Periplasmic binding protein-like II"/>
    <property type="match status" value="1"/>
</dbReference>
<comment type="caution">
    <text evidence="1">The sequence shown here is derived from an EMBL/GenBank/DDBJ whole genome shotgun (WGS) entry which is preliminary data.</text>
</comment>
<organism evidence="1 2">
    <name type="scientific">Luoshenia tenuis</name>
    <dbReference type="NCBI Taxonomy" id="2763654"/>
    <lineage>
        <taxon>Bacteria</taxon>
        <taxon>Bacillati</taxon>
        <taxon>Bacillota</taxon>
        <taxon>Clostridia</taxon>
        <taxon>Christensenellales</taxon>
        <taxon>Christensenellaceae</taxon>
        <taxon>Luoshenia</taxon>
    </lineage>
</organism>
<dbReference type="AlphaFoldDB" id="A0A926D081"/>
<proteinExistence type="predicted"/>
<evidence type="ECO:0000313" key="2">
    <source>
        <dbReference type="Proteomes" id="UP000654279"/>
    </source>
</evidence>
<keyword evidence="2" id="KW-1185">Reference proteome</keyword>
<dbReference type="Proteomes" id="UP000654279">
    <property type="component" value="Unassembled WGS sequence"/>
</dbReference>
<protein>
    <submittedName>
        <fullName evidence="1">Extracellular solute-binding protein</fullName>
    </submittedName>
</protein>
<dbReference type="PANTHER" id="PTHR43649:SF12">
    <property type="entry name" value="DIACETYLCHITOBIOSE BINDING PROTEIN DASA"/>
    <property type="match status" value="1"/>
</dbReference>
<dbReference type="Gene3D" id="3.40.190.10">
    <property type="entry name" value="Periplasmic binding protein-like II"/>
    <property type="match status" value="1"/>
</dbReference>
<sequence>MKRIFSTFLIGALCCGLFLVPGCNPQDEQNGQLDAENPTVIEVWHYYNGPQKMAFDALVSEFNETMGLEKGIVVETIGQGSVNDLTEKVVDAANKKVGMGEIPEIFAAYADTAYQIDQMGLVADIGQYMTEEELAQYIPEYLEEGRIGEGSKLKIFPTAKSTEVFMLNQTDWDKFAQATGASTDALSTIEGLTKTAQAYYEWTDSLTPEPNDGKAFFGRDAMANYMIIGCKQLGTEIFQVTDGKVSLNCDQEILRKLWDNFYIPYINGYFAHYGRFRSDDAKTGDLIALVGSTSGAAYFPDHVVVNDEESYPIEVSVLPTPCFENGTKVAVQQGAGMVVSKTDEKRERASLEFLKWFTQEERNIAFSIESGYLPVKTAANDAELLLSALDQLEPSAVTENLKVSMPVAVETVNEYELYTSKAFENGTNARAVLENSMIDKAKADRDAIVELMAGGMSREEAIAQYDTDENFDAWFAQLKEDLDEAVNS</sequence>
<dbReference type="Pfam" id="PF13416">
    <property type="entry name" value="SBP_bac_8"/>
    <property type="match status" value="1"/>
</dbReference>
<accession>A0A926D081</accession>
<dbReference type="PANTHER" id="PTHR43649">
    <property type="entry name" value="ARABINOSE-BINDING PROTEIN-RELATED"/>
    <property type="match status" value="1"/>
</dbReference>
<evidence type="ECO:0000313" key="1">
    <source>
        <dbReference type="EMBL" id="MBC8528838.1"/>
    </source>
</evidence>
<dbReference type="InterPro" id="IPR050490">
    <property type="entry name" value="Bact_solute-bd_prot1"/>
</dbReference>
<dbReference type="InterPro" id="IPR006059">
    <property type="entry name" value="SBP"/>
</dbReference>
<gene>
    <name evidence="1" type="ORF">H8699_05315</name>
</gene>
<reference evidence="1" key="1">
    <citation type="submission" date="2020-08" db="EMBL/GenBank/DDBJ databases">
        <title>Genome public.</title>
        <authorList>
            <person name="Liu C."/>
            <person name="Sun Q."/>
        </authorList>
    </citation>
    <scope>NUCLEOTIDE SEQUENCE</scope>
    <source>
        <strain evidence="1">NSJ-44</strain>
    </source>
</reference>
<dbReference type="EMBL" id="JACRSO010000002">
    <property type="protein sequence ID" value="MBC8528838.1"/>
    <property type="molecule type" value="Genomic_DNA"/>
</dbReference>